<dbReference type="AlphaFoldDB" id="A0A1W1UC39"/>
<proteinExistence type="predicted"/>
<accession>A0A1W1UC39</accession>
<dbReference type="RefSeq" id="WP_084229744.1">
    <property type="nucleotide sequence ID" value="NZ_FWWR01000007.1"/>
</dbReference>
<evidence type="ECO:0000256" key="1">
    <source>
        <dbReference type="ARBA" id="ARBA00004196"/>
    </source>
</evidence>
<dbReference type="Pfam" id="PF09479">
    <property type="entry name" value="Flg_new"/>
    <property type="match status" value="1"/>
</dbReference>
<protein>
    <submittedName>
        <fullName evidence="3">S-layer homology domain-containing protein</fullName>
    </submittedName>
</protein>
<dbReference type="Gene3D" id="2.60.40.4270">
    <property type="entry name" value="Listeria-Bacteroides repeat domain"/>
    <property type="match status" value="1"/>
</dbReference>
<dbReference type="OrthoDB" id="1698971at2"/>
<evidence type="ECO:0000313" key="3">
    <source>
        <dbReference type="EMBL" id="SMB78371.1"/>
    </source>
</evidence>
<dbReference type="EMBL" id="FWWR01000007">
    <property type="protein sequence ID" value="SMB78371.1"/>
    <property type="molecule type" value="Genomic_DNA"/>
</dbReference>
<evidence type="ECO:0000313" key="4">
    <source>
        <dbReference type="Proteomes" id="UP000192368"/>
    </source>
</evidence>
<dbReference type="InterPro" id="IPR001119">
    <property type="entry name" value="SLH_dom"/>
</dbReference>
<dbReference type="InterPro" id="IPR042229">
    <property type="entry name" value="Listeria/Bacterioides_rpt_sf"/>
</dbReference>
<dbReference type="PROSITE" id="PS51272">
    <property type="entry name" value="SLH"/>
    <property type="match status" value="2"/>
</dbReference>
<gene>
    <name evidence="3" type="ORF">SAMN00017477_0043</name>
</gene>
<name>A0A1W1UC39_PEPAS</name>
<reference evidence="4" key="1">
    <citation type="submission" date="2017-04" db="EMBL/GenBank/DDBJ databases">
        <authorList>
            <person name="Varghese N."/>
            <person name="Submissions S."/>
        </authorList>
    </citation>
    <scope>NUCLEOTIDE SEQUENCE [LARGE SCALE GENOMIC DNA]</scope>
    <source>
        <strain evidence="4">DSM 20463</strain>
    </source>
</reference>
<keyword evidence="4" id="KW-1185">Reference proteome</keyword>
<evidence type="ECO:0000259" key="2">
    <source>
        <dbReference type="PROSITE" id="PS51272"/>
    </source>
</evidence>
<sequence length="1009" mass="110252">MIGTNIEIKCAGNSKIVSGNGVDLNVNDKNRNEFYYGTIEVKDGGHLDFATKDFPDLTDDEKLSMNHIVGGDRRFVDSNGNEASENFFNKKAWTNFYGPIILVNGNASVNIHRGKFVDKGANDGMPTGSPDPNFMYKLPHSSVIEMGSGLLNLGMSGQVDTIRLGCGSHFFNTSEAIISSKGDVNVYGVKTFVEGPTPGGVTPHTGYSDNPIAPKIGTAGIKTDGKVLVDGANICGGGMYNIRSDNGSKKDEYRFGSGIVGAEEVRLVNGAVVQGYGFEKYLRDKKVPPYSTVVETNVSAGYGLENVSKVYIKNSEVHGGDISTVPPNCDTSGSCKGNGIAGSGIKGANTIEVIGDSLITGGSSTNINRNGYLFADRLTAGSAIDGAESVVVKGEAQIYGGGSSTKSGHGIANVDNVVVEGEDGKEPTIIGGGCRPTQAGNDKQAGSGLYMVGDATIKAGRIEAGDKLYQTYIDGYKAKMHRRTTGGGFSGLSPEAYAILAKGKVIIDGEGQFTPQIMSYSPYDGLIKGDPISTIFLNSDGALYVGKAKVFSGGDEDYRDKNILVKGGKYHIDIFKENTINSYEEIKDKNGKTQGTKYKADGSVALYRILNKNDDGTYTDFAKDELKSSAAYDGVFERELGLLLYKENLALGETVKEKAAVRKAVGQVLETLEVKDEKDITNMAMDNIVLEKKKVENYYIKYDLNKDFYPQIPIKGETPLDTSSYKLGDVAIVLEADGVIAEGYRFLGWNTQRDGSGKTYLSGDKIEVKSNVILYAQWEQIEEETHEKHDYPKGDLLIPKERGSHIKYIFGYPDGNLLPEGNITRAEAVAIAVRLKNISTTDMSKANYVDLKEGAWYIPYINAAIKYNLLVAEGDKIRPDDPITRAEMARLLSPIDKTNNLKSDFQDIIGHRYEKEINQAYGNKRIIGYPDGSFKPDNYITRAEAVKMFNSIFNRVPDKDFIDKNEILLVKFKDLKKDHWAYYELEEAANSHEFNRKNNNRDETWIRII</sequence>
<feature type="domain" description="SLH" evidence="2">
    <location>
        <begin position="900"/>
        <end position="963"/>
    </location>
</feature>
<dbReference type="Proteomes" id="UP000192368">
    <property type="component" value="Unassembled WGS sequence"/>
</dbReference>
<comment type="subcellular location">
    <subcellularLocation>
        <location evidence="1">Cell envelope</location>
    </subcellularLocation>
</comment>
<dbReference type="InterPro" id="IPR013378">
    <property type="entry name" value="InlB-like_B-rpt"/>
</dbReference>
<dbReference type="STRING" id="573058.SAMN00017477_0043"/>
<dbReference type="Pfam" id="PF00395">
    <property type="entry name" value="SLH"/>
    <property type="match status" value="3"/>
</dbReference>
<feature type="domain" description="SLH" evidence="2">
    <location>
        <begin position="844"/>
        <end position="899"/>
    </location>
</feature>
<dbReference type="GO" id="GO:0030313">
    <property type="term" value="C:cell envelope"/>
    <property type="evidence" value="ECO:0007669"/>
    <property type="project" value="UniProtKB-SubCell"/>
</dbReference>
<organism evidence="3 4">
    <name type="scientific">Peptoniphilus asaccharolyticus DSM 20463</name>
    <dbReference type="NCBI Taxonomy" id="573058"/>
    <lineage>
        <taxon>Bacteria</taxon>
        <taxon>Bacillati</taxon>
        <taxon>Bacillota</taxon>
        <taxon>Tissierellia</taxon>
        <taxon>Tissierellales</taxon>
        <taxon>Peptoniphilaceae</taxon>
        <taxon>Peptoniphilus</taxon>
    </lineage>
</organism>